<evidence type="ECO:0000256" key="1">
    <source>
        <dbReference type="ARBA" id="ARBA00001947"/>
    </source>
</evidence>
<keyword evidence="7" id="KW-1185">Reference proteome</keyword>
<evidence type="ECO:0000313" key="7">
    <source>
        <dbReference type="Proteomes" id="UP000077875"/>
    </source>
</evidence>
<name>A0A172YGK1_9GAMM</name>
<dbReference type="InterPro" id="IPR036866">
    <property type="entry name" value="RibonucZ/Hydroxyglut_hydro"/>
</dbReference>
<dbReference type="RefSeq" id="WP_064123301.1">
    <property type="nucleotide sequence ID" value="NZ_CP015243.1"/>
</dbReference>
<dbReference type="PANTHER" id="PTHR46233">
    <property type="entry name" value="HYDROXYACYLGLUTATHIONE HYDROLASE GLOC"/>
    <property type="match status" value="1"/>
</dbReference>
<accession>A0A172YGK1</accession>
<dbReference type="SMART" id="SM00849">
    <property type="entry name" value="Lactamase_B"/>
    <property type="match status" value="1"/>
</dbReference>
<dbReference type="InterPro" id="IPR051453">
    <property type="entry name" value="MBL_Glyoxalase_II"/>
</dbReference>
<evidence type="ECO:0000256" key="4">
    <source>
        <dbReference type="ARBA" id="ARBA00022833"/>
    </source>
</evidence>
<reference evidence="6 7" key="1">
    <citation type="submission" date="2016-04" db="EMBL/GenBank/DDBJ databases">
        <title>Complete Genome Sequence of Halotalea alkalilenta IHB B 13600.</title>
        <authorList>
            <person name="Swarnkar M.K."/>
            <person name="Sharma A."/>
            <person name="Kaushal K."/>
            <person name="Soni R."/>
            <person name="Rana S."/>
            <person name="Singh A.K."/>
            <person name="Gulati A."/>
        </authorList>
    </citation>
    <scope>NUCLEOTIDE SEQUENCE [LARGE SCALE GENOMIC DNA]</scope>
    <source>
        <strain evidence="6 7">IHB B 13600</strain>
    </source>
</reference>
<evidence type="ECO:0000256" key="3">
    <source>
        <dbReference type="ARBA" id="ARBA00022801"/>
    </source>
</evidence>
<dbReference type="SUPFAM" id="SSF56281">
    <property type="entry name" value="Metallo-hydrolase/oxidoreductase"/>
    <property type="match status" value="1"/>
</dbReference>
<comment type="cofactor">
    <cofactor evidence="1">
        <name>Zn(2+)</name>
        <dbReference type="ChEBI" id="CHEBI:29105"/>
    </cofactor>
</comment>
<dbReference type="GO" id="GO:0016787">
    <property type="term" value="F:hydrolase activity"/>
    <property type="evidence" value="ECO:0007669"/>
    <property type="project" value="UniProtKB-KW"/>
</dbReference>
<dbReference type="EMBL" id="CP015243">
    <property type="protein sequence ID" value="ANF58420.1"/>
    <property type="molecule type" value="Genomic_DNA"/>
</dbReference>
<evidence type="ECO:0000256" key="2">
    <source>
        <dbReference type="ARBA" id="ARBA00022723"/>
    </source>
</evidence>
<dbReference type="Pfam" id="PF00753">
    <property type="entry name" value="Lactamase_B"/>
    <property type="match status" value="1"/>
</dbReference>
<dbReference type="InterPro" id="IPR001279">
    <property type="entry name" value="Metallo-B-lactamas"/>
</dbReference>
<evidence type="ECO:0000313" key="6">
    <source>
        <dbReference type="EMBL" id="ANF58420.1"/>
    </source>
</evidence>
<keyword evidence="2" id="KW-0479">Metal-binding</keyword>
<gene>
    <name evidence="6" type="ORF">A5892_13855</name>
</gene>
<sequence>MEYKLITVTPFVQNCTLLICPQTRRAVLVDPGGEPDRIEAEIERSDAVVEKILITHGHFDHIGAVAEMSHRLNVPVFGPHILDQFLIEAVGEIAKAYNLPEPESFVPERWLEEGDRIEVGRHVLEVLHCPGHSPGHVIFVDREARLIQMGDVLFKGSVGRTDLPGGDMRQLLGSIRHKLWPLGDDMRFIPGHGEISTLGEERLHNPFVK</sequence>
<dbReference type="KEGG" id="haa:A5892_13855"/>
<evidence type="ECO:0000259" key="5">
    <source>
        <dbReference type="SMART" id="SM00849"/>
    </source>
</evidence>
<dbReference type="AlphaFoldDB" id="A0A172YGK1"/>
<keyword evidence="3" id="KW-0378">Hydrolase</keyword>
<proteinExistence type="predicted"/>
<dbReference type="Gene3D" id="3.60.15.10">
    <property type="entry name" value="Ribonuclease Z/Hydroxyacylglutathione hydrolase-like"/>
    <property type="match status" value="1"/>
</dbReference>
<dbReference type="PANTHER" id="PTHR46233:SF3">
    <property type="entry name" value="HYDROXYACYLGLUTATHIONE HYDROLASE GLOC"/>
    <property type="match status" value="1"/>
</dbReference>
<dbReference type="Proteomes" id="UP000077875">
    <property type="component" value="Chromosome"/>
</dbReference>
<protein>
    <recommendedName>
        <fullName evidence="5">Metallo-beta-lactamase domain-containing protein</fullName>
    </recommendedName>
</protein>
<dbReference type="STRING" id="376489.A5892_13855"/>
<keyword evidence="4" id="KW-0862">Zinc</keyword>
<dbReference type="CDD" id="cd07737">
    <property type="entry name" value="YcbL-like_MBL-fold"/>
    <property type="match status" value="1"/>
</dbReference>
<feature type="domain" description="Metallo-beta-lactamase" evidence="5">
    <location>
        <begin position="12"/>
        <end position="192"/>
    </location>
</feature>
<organism evidence="6 7">
    <name type="scientific">Halotalea alkalilenta</name>
    <dbReference type="NCBI Taxonomy" id="376489"/>
    <lineage>
        <taxon>Bacteria</taxon>
        <taxon>Pseudomonadati</taxon>
        <taxon>Pseudomonadota</taxon>
        <taxon>Gammaproteobacteria</taxon>
        <taxon>Oceanospirillales</taxon>
        <taxon>Halomonadaceae</taxon>
        <taxon>Halotalea</taxon>
    </lineage>
</organism>
<dbReference type="GO" id="GO:0046872">
    <property type="term" value="F:metal ion binding"/>
    <property type="evidence" value="ECO:0007669"/>
    <property type="project" value="UniProtKB-KW"/>
</dbReference>